<organism evidence="3 4">
    <name type="scientific">Enterococcus alishanensis</name>
    <dbReference type="NCBI Taxonomy" id="1303817"/>
    <lineage>
        <taxon>Bacteria</taxon>
        <taxon>Bacillati</taxon>
        <taxon>Bacillota</taxon>
        <taxon>Bacilli</taxon>
        <taxon>Lactobacillales</taxon>
        <taxon>Enterococcaceae</taxon>
        <taxon>Enterococcus</taxon>
    </lineage>
</organism>
<keyword evidence="4" id="KW-1185">Reference proteome</keyword>
<dbReference type="Pfam" id="PF00903">
    <property type="entry name" value="Glyoxalase"/>
    <property type="match status" value="2"/>
</dbReference>
<dbReference type="InterPro" id="IPR018146">
    <property type="entry name" value="Glyoxalase_1_CS"/>
</dbReference>
<proteinExistence type="predicted"/>
<protein>
    <submittedName>
        <fullName evidence="3">VOC family protein</fullName>
    </submittedName>
</protein>
<feature type="domain" description="VOC" evidence="2">
    <location>
        <begin position="168"/>
        <end position="283"/>
    </location>
</feature>
<dbReference type="RefSeq" id="WP_218326336.1">
    <property type="nucleotide sequence ID" value="NZ_JAHUZB010000004.1"/>
</dbReference>
<dbReference type="CDD" id="cd07255">
    <property type="entry name" value="VOC_BsCatE_like_N"/>
    <property type="match status" value="1"/>
</dbReference>
<dbReference type="InterPro" id="IPR037523">
    <property type="entry name" value="VOC_core"/>
</dbReference>
<evidence type="ECO:0000256" key="1">
    <source>
        <dbReference type="ARBA" id="ARBA00022723"/>
    </source>
</evidence>
<evidence type="ECO:0000313" key="3">
    <source>
        <dbReference type="EMBL" id="MBV7391215.1"/>
    </source>
</evidence>
<gene>
    <name evidence="3" type="ORF">KUA55_11035</name>
</gene>
<reference evidence="3 4" key="1">
    <citation type="submission" date="2021-06" db="EMBL/GenBank/DDBJ databases">
        <title>Enterococcus alishanensis sp. nov., a novel lactic acid bacterium isolated from fresh coffee beans.</title>
        <authorList>
            <person name="Chen Y.-S."/>
        </authorList>
    </citation>
    <scope>NUCLEOTIDE SEQUENCE [LARGE SCALE GENOMIC DNA]</scope>
    <source>
        <strain evidence="3 4">ALS3</strain>
    </source>
</reference>
<dbReference type="PANTHER" id="PTHR43279:SF1">
    <property type="entry name" value="CATECHOL-2,3-DIOXYGENASE"/>
    <property type="match status" value="1"/>
</dbReference>
<keyword evidence="1" id="KW-0479">Metal-binding</keyword>
<name>A0ABS6TEC7_9ENTE</name>
<dbReference type="PANTHER" id="PTHR43279">
    <property type="entry name" value="CATECHOL-2,3-DIOXYGENASE"/>
    <property type="match status" value="1"/>
</dbReference>
<comment type="caution">
    <text evidence="3">The sequence shown here is derived from an EMBL/GenBank/DDBJ whole genome shotgun (WGS) entry which is preliminary data.</text>
</comment>
<dbReference type="Proteomes" id="UP000774130">
    <property type="component" value="Unassembled WGS sequence"/>
</dbReference>
<dbReference type="PROSITE" id="PS51819">
    <property type="entry name" value="VOC"/>
    <property type="match status" value="2"/>
</dbReference>
<sequence length="283" mass="31584">MHKFKLLDGDGIGFVVLKVKNFSEMVAFYHNVLGLEVIQAEEDTASLGVNQRTLLMLQKVSNGVANPAATGLYHLAFLLPTRKDLANILQYLLVNDIPLTGGADHGYSEALYLNDPEGNGVEIYWDKPISEWDIRENGEVVGVTEPMDAEGLIQLSDENWQGFPAVSKIGHVHLKVADLVKTQEFYEDMLGFSLKYNFGEQAKFLSSGTYHHHIGANTWSGNDLPAMKDTDLGLAYFSIELQTEEFELLKQHLAKNNQKFDNSASDQIWMTDPNGINILISHL</sequence>
<dbReference type="PROSITE" id="PS00934">
    <property type="entry name" value="GLYOXALASE_I_1"/>
    <property type="match status" value="1"/>
</dbReference>
<evidence type="ECO:0000259" key="2">
    <source>
        <dbReference type="PROSITE" id="PS51819"/>
    </source>
</evidence>
<feature type="domain" description="VOC" evidence="2">
    <location>
        <begin position="11"/>
        <end position="126"/>
    </location>
</feature>
<evidence type="ECO:0000313" key="4">
    <source>
        <dbReference type="Proteomes" id="UP000774130"/>
    </source>
</evidence>
<accession>A0ABS6TEC7</accession>
<dbReference type="InterPro" id="IPR004360">
    <property type="entry name" value="Glyas_Fos-R_dOase_dom"/>
</dbReference>
<dbReference type="EMBL" id="JAHUZB010000004">
    <property type="protein sequence ID" value="MBV7391215.1"/>
    <property type="molecule type" value="Genomic_DNA"/>
</dbReference>